<dbReference type="EMBL" id="FNIB01000001">
    <property type="protein sequence ID" value="SDM55431.1"/>
    <property type="molecule type" value="Genomic_DNA"/>
</dbReference>
<proteinExistence type="predicted"/>
<reference evidence="4 6" key="2">
    <citation type="submission" date="2019-03" db="EMBL/GenBank/DDBJ databases">
        <title>Genomics of glacier-inhabiting Cryobacterium strains.</title>
        <authorList>
            <person name="Liu Q."/>
            <person name="Xin Y.-H."/>
        </authorList>
    </citation>
    <scope>NUCLEOTIDE SEQUENCE [LARGE SCALE GENOMIC DNA]</scope>
    <source>
        <strain evidence="4 6">Hh8</strain>
    </source>
</reference>
<dbReference type="RefSeq" id="WP_092338506.1">
    <property type="nucleotide sequence ID" value="NZ_FNIB01000001.1"/>
</dbReference>
<gene>
    <name evidence="4" type="ORF">E3O21_08540</name>
    <name evidence="3" type="ORF">SAMN05216368_101297</name>
</gene>
<dbReference type="EMBL" id="SOFD01000024">
    <property type="protein sequence ID" value="TFB77707.1"/>
    <property type="molecule type" value="Genomic_DNA"/>
</dbReference>
<keyword evidence="1" id="KW-0812">Transmembrane</keyword>
<sequence length="310" mass="31336">MLLALLSAGLLGVFLSGCTAGASVPPFGVTPTVSVTNAENGSEIGNGRPTVSFDGPLVQRRVVLAVEADADLPALRARLEQRASASHLALTDISPDVLPAGVLEQGVPQLTVLLSAGATRDEARALLASDGPESIDSYFVLSVLVHDLRFVVDSADPTALADAVAREGILSDDLGNYGSAIGANTLEVSYLGALLGDDVVADVRGGMARSAGITADQVRVAAGTPGGAGVDMAAEPEPAAVVIADSDASHGHDGSVSATAATSPGPAVNAWSVYGIGLTVLLIGSVGIMIWTGRRRSAASEIEPEPRDRE</sequence>
<dbReference type="Proteomes" id="UP000298252">
    <property type="component" value="Unassembled WGS sequence"/>
</dbReference>
<feature type="transmembrane region" description="Helical" evidence="1">
    <location>
        <begin position="271"/>
        <end position="291"/>
    </location>
</feature>
<evidence type="ECO:0000313" key="5">
    <source>
        <dbReference type="Proteomes" id="UP000199639"/>
    </source>
</evidence>
<evidence type="ECO:0000256" key="2">
    <source>
        <dbReference type="SAM" id="SignalP"/>
    </source>
</evidence>
<dbReference type="Proteomes" id="UP000199639">
    <property type="component" value="Unassembled WGS sequence"/>
</dbReference>
<dbReference type="AlphaFoldDB" id="A0A4R8V7Z2"/>
<evidence type="ECO:0000313" key="4">
    <source>
        <dbReference type="EMBL" id="TFB77707.1"/>
    </source>
</evidence>
<organism evidence="3 5">
    <name type="scientific">Cryobacterium flavum</name>
    <dbReference type="NCBI Taxonomy" id="1424659"/>
    <lineage>
        <taxon>Bacteria</taxon>
        <taxon>Bacillati</taxon>
        <taxon>Actinomycetota</taxon>
        <taxon>Actinomycetes</taxon>
        <taxon>Micrococcales</taxon>
        <taxon>Microbacteriaceae</taxon>
        <taxon>Cryobacterium</taxon>
    </lineage>
</organism>
<dbReference type="STRING" id="1424659.SAMN05216368_101297"/>
<keyword evidence="6" id="KW-1185">Reference proteome</keyword>
<keyword evidence="1" id="KW-1133">Transmembrane helix</keyword>
<evidence type="ECO:0000256" key="1">
    <source>
        <dbReference type="SAM" id="Phobius"/>
    </source>
</evidence>
<evidence type="ECO:0000313" key="6">
    <source>
        <dbReference type="Proteomes" id="UP000298252"/>
    </source>
</evidence>
<evidence type="ECO:0000313" key="3">
    <source>
        <dbReference type="EMBL" id="SDM55431.1"/>
    </source>
</evidence>
<protein>
    <submittedName>
        <fullName evidence="3">Uncharacterized protein</fullName>
    </submittedName>
</protein>
<feature type="signal peptide" evidence="2">
    <location>
        <begin position="1"/>
        <end position="22"/>
    </location>
</feature>
<name>A0A4R8V7Z2_9MICO</name>
<feature type="chain" id="PRO_5044608974" evidence="2">
    <location>
        <begin position="23"/>
        <end position="310"/>
    </location>
</feature>
<keyword evidence="2" id="KW-0732">Signal</keyword>
<keyword evidence="1" id="KW-0472">Membrane</keyword>
<reference evidence="3 5" key="1">
    <citation type="submission" date="2016-10" db="EMBL/GenBank/DDBJ databases">
        <authorList>
            <person name="Varghese N."/>
            <person name="Submissions S."/>
        </authorList>
    </citation>
    <scope>NUCLEOTIDE SEQUENCE [LARGE SCALE GENOMIC DNA]</scope>
    <source>
        <strain evidence="3 5">CGMCC 1.11215</strain>
    </source>
</reference>
<accession>A0A4R8V7Z2</accession>